<name>A0AAV9X9B6_9PEZI</name>
<dbReference type="InterPro" id="IPR002110">
    <property type="entry name" value="Ankyrin_rpt"/>
</dbReference>
<dbReference type="SUPFAM" id="SSF53300">
    <property type="entry name" value="vWA-like"/>
    <property type="match status" value="1"/>
</dbReference>
<feature type="compositionally biased region" description="Polar residues" evidence="2">
    <location>
        <begin position="215"/>
        <end position="229"/>
    </location>
</feature>
<dbReference type="PROSITE" id="PS50088">
    <property type="entry name" value="ANK_REPEAT"/>
    <property type="match status" value="3"/>
</dbReference>
<evidence type="ECO:0000313" key="3">
    <source>
        <dbReference type="EMBL" id="KAK6538241.1"/>
    </source>
</evidence>
<dbReference type="InterPro" id="IPR036770">
    <property type="entry name" value="Ankyrin_rpt-contain_sf"/>
</dbReference>
<organism evidence="3 4">
    <name type="scientific">Orbilia ellipsospora</name>
    <dbReference type="NCBI Taxonomy" id="2528407"/>
    <lineage>
        <taxon>Eukaryota</taxon>
        <taxon>Fungi</taxon>
        <taxon>Dikarya</taxon>
        <taxon>Ascomycota</taxon>
        <taxon>Pezizomycotina</taxon>
        <taxon>Orbiliomycetes</taxon>
        <taxon>Orbiliales</taxon>
        <taxon>Orbiliaceae</taxon>
        <taxon>Orbilia</taxon>
    </lineage>
</organism>
<proteinExistence type="predicted"/>
<feature type="compositionally biased region" description="Polar residues" evidence="2">
    <location>
        <begin position="254"/>
        <end position="291"/>
    </location>
</feature>
<feature type="compositionally biased region" description="Acidic residues" evidence="2">
    <location>
        <begin position="597"/>
        <end position="624"/>
    </location>
</feature>
<feature type="compositionally biased region" description="Polar residues" evidence="2">
    <location>
        <begin position="525"/>
        <end position="544"/>
    </location>
</feature>
<comment type="caution">
    <text evidence="3">The sequence shown here is derived from an EMBL/GenBank/DDBJ whole genome shotgun (WGS) entry which is preliminary data.</text>
</comment>
<dbReference type="InterPro" id="IPR036465">
    <property type="entry name" value="vWFA_dom_sf"/>
</dbReference>
<dbReference type="PANTHER" id="PTHR34706:SF3">
    <property type="entry name" value="ANKYRIN REPEAT PROTEIN (AFU_ORTHOLOGUE AFUA_7G06200)"/>
    <property type="match status" value="1"/>
</dbReference>
<feature type="compositionally biased region" description="Polar residues" evidence="2">
    <location>
        <begin position="334"/>
        <end position="343"/>
    </location>
</feature>
<dbReference type="Gene3D" id="1.25.40.20">
    <property type="entry name" value="Ankyrin repeat-containing domain"/>
    <property type="match status" value="1"/>
</dbReference>
<dbReference type="Pfam" id="PF12796">
    <property type="entry name" value="Ank_2"/>
    <property type="match status" value="1"/>
</dbReference>
<evidence type="ECO:0000313" key="4">
    <source>
        <dbReference type="Proteomes" id="UP001365542"/>
    </source>
</evidence>
<evidence type="ECO:0008006" key="5">
    <source>
        <dbReference type="Google" id="ProtNLM"/>
    </source>
</evidence>
<feature type="repeat" description="ANK" evidence="1">
    <location>
        <begin position="36"/>
        <end position="68"/>
    </location>
</feature>
<dbReference type="PROSITE" id="PS50297">
    <property type="entry name" value="ANK_REP_REGION"/>
    <property type="match status" value="1"/>
</dbReference>
<keyword evidence="4" id="KW-1185">Reference proteome</keyword>
<evidence type="ECO:0000256" key="1">
    <source>
        <dbReference type="PROSITE-ProRule" id="PRU00023"/>
    </source>
</evidence>
<feature type="repeat" description="ANK" evidence="1">
    <location>
        <begin position="108"/>
        <end position="141"/>
    </location>
</feature>
<reference evidence="3 4" key="1">
    <citation type="submission" date="2019-10" db="EMBL/GenBank/DDBJ databases">
        <authorList>
            <person name="Palmer J.M."/>
        </authorList>
    </citation>
    <scope>NUCLEOTIDE SEQUENCE [LARGE SCALE GENOMIC DNA]</scope>
    <source>
        <strain evidence="3 4">TWF694</strain>
    </source>
</reference>
<feature type="repeat" description="ANK" evidence="1">
    <location>
        <begin position="68"/>
        <end position="105"/>
    </location>
</feature>
<accession>A0AAV9X9B6</accession>
<dbReference type="AlphaFoldDB" id="A0AAV9X9B6"/>
<feature type="region of interest" description="Disordered" evidence="2">
    <location>
        <begin position="215"/>
        <end position="409"/>
    </location>
</feature>
<dbReference type="SMART" id="SM00248">
    <property type="entry name" value="ANK"/>
    <property type="match status" value="3"/>
</dbReference>
<protein>
    <recommendedName>
        <fullName evidence="5">Ankyrin repeat protein</fullName>
    </recommendedName>
</protein>
<feature type="compositionally biased region" description="Polar residues" evidence="2">
    <location>
        <begin position="465"/>
        <end position="487"/>
    </location>
</feature>
<feature type="compositionally biased region" description="Polar residues" evidence="2">
    <location>
        <begin position="318"/>
        <end position="327"/>
    </location>
</feature>
<feature type="compositionally biased region" description="Polar residues" evidence="2">
    <location>
        <begin position="299"/>
        <end position="308"/>
    </location>
</feature>
<feature type="region of interest" description="Disordered" evidence="2">
    <location>
        <begin position="454"/>
        <end position="491"/>
    </location>
</feature>
<feature type="compositionally biased region" description="Polar residues" evidence="2">
    <location>
        <begin position="383"/>
        <end position="409"/>
    </location>
</feature>
<evidence type="ECO:0000256" key="2">
    <source>
        <dbReference type="SAM" id="MobiDB-lite"/>
    </source>
</evidence>
<feature type="compositionally biased region" description="Polar residues" evidence="2">
    <location>
        <begin position="580"/>
        <end position="596"/>
    </location>
</feature>
<keyword evidence="1" id="KW-0040">ANK repeat</keyword>
<dbReference type="EMBL" id="JAVHJO010000008">
    <property type="protein sequence ID" value="KAK6538241.1"/>
    <property type="molecule type" value="Genomic_DNA"/>
</dbReference>
<sequence>MSTSTIHDLAWEGTLTEKDLLEAEHLQAIDEVHSKRQLTPLGAAVLKGDVSTTRLLLQHGANVNKRSGTRTPLWIAVSRMQKEKNIGPIVNILLEAGADPNLSSESDNNSAPLLNAIKQNRKPEVIAKLVDHGASLTAKDKFGASAESLANRKSDKIKSALFANSWRINRYMAAGMVTGLVLFVVAWSNTTPSQRRKIALGAAILAAGAVTANAGRSTSQPIAQSVNDNPSDEAVAGSSAHPATKHTAKATGENLDTSQPATRAPQTTPDRTQPTIENIDSSIIPDTTNSVKPVKHEPAQSSSTTQSAGPGDLADLQTKPTPNSTNKEAIDDPGQSTPDSTNHPAKGTTKPPIGATTQTTAGDATEPAINNHSQAAVDKPSQPAINNVKINGNKTTTENTAGNSEETTTSYNAQATAGEPIQLTSGEIQPTSNDITSNNAANQNAARNTLESATNNISKGKPDESTQPTINDPQHTTNGATIQTSAGDTKEPVIQNSAQVTNDETPQPTTGDFQPINEDAATQSTTTVIQPENTTTQPTVNDIQLTRDDTTTQPADRNIAEPAIENGIQTIAEEPTQPITSEIQNNGNDASQTATSSDDDDDVDDDGDGDGGNDGNDDCDNEDETALPGAVLQRFGMSGDFGEDMPPELKELMFEQSVENFKKGIDDYIKKTKLDRFFPPDNPFLKTVVRKALYLEQDPDNTLDVKDLTKLSLYQTVLYLDDSGSMRKGTRHNDLRDLVRRIAGIATRLLPDDEGVELRFMNSPTDTSYSKPSLDKIDNIISDLRMWGWTPIGTNLKAKVLIPLVYKRLRVGGDKLDRPMLISIITDGHPEGPQGRKNQEKRDSLKEAILECRRRLEQCGFEPNTVLFQISQIGAEEEATKFLESLRLDEELDEVLYCTTDQLDTKYKELQLNHQRLEQYLFSTLLGPIIDADPT</sequence>
<dbReference type="PANTHER" id="PTHR34706">
    <property type="entry name" value="SLR1338 PROTEIN"/>
    <property type="match status" value="1"/>
</dbReference>
<feature type="region of interest" description="Disordered" evidence="2">
    <location>
        <begin position="580"/>
        <end position="624"/>
    </location>
</feature>
<feature type="region of interest" description="Disordered" evidence="2">
    <location>
        <begin position="525"/>
        <end position="564"/>
    </location>
</feature>
<dbReference type="SUPFAM" id="SSF48403">
    <property type="entry name" value="Ankyrin repeat"/>
    <property type="match status" value="1"/>
</dbReference>
<feature type="compositionally biased region" description="Low complexity" evidence="2">
    <location>
        <begin position="354"/>
        <end position="365"/>
    </location>
</feature>
<dbReference type="Proteomes" id="UP001365542">
    <property type="component" value="Unassembled WGS sequence"/>
</dbReference>
<gene>
    <name evidence="3" type="ORF">TWF694_011120</name>
</gene>